<dbReference type="AlphaFoldDB" id="A0A0C9YQG6"/>
<accession>A0A0C9YQG6</accession>
<evidence type="ECO:0000313" key="1">
    <source>
        <dbReference type="EMBL" id="KIK18871.1"/>
    </source>
</evidence>
<protein>
    <submittedName>
        <fullName evidence="1">Uncharacterized protein</fullName>
    </submittedName>
</protein>
<reference evidence="2" key="2">
    <citation type="submission" date="2015-01" db="EMBL/GenBank/DDBJ databases">
        <title>Evolutionary Origins and Diversification of the Mycorrhizal Mutualists.</title>
        <authorList>
            <consortium name="DOE Joint Genome Institute"/>
            <consortium name="Mycorrhizal Genomics Consortium"/>
            <person name="Kohler A."/>
            <person name="Kuo A."/>
            <person name="Nagy L.G."/>
            <person name="Floudas D."/>
            <person name="Copeland A."/>
            <person name="Barry K.W."/>
            <person name="Cichocki N."/>
            <person name="Veneault-Fourrey C."/>
            <person name="LaButti K."/>
            <person name="Lindquist E.A."/>
            <person name="Lipzen A."/>
            <person name="Lundell T."/>
            <person name="Morin E."/>
            <person name="Murat C."/>
            <person name="Riley R."/>
            <person name="Ohm R."/>
            <person name="Sun H."/>
            <person name="Tunlid A."/>
            <person name="Henrissat B."/>
            <person name="Grigoriev I.V."/>
            <person name="Hibbett D.S."/>
            <person name="Martin F."/>
        </authorList>
    </citation>
    <scope>NUCLEOTIDE SEQUENCE [LARGE SCALE GENOMIC DNA]</scope>
    <source>
        <strain evidence="2">441</strain>
    </source>
</reference>
<dbReference type="EMBL" id="KN833795">
    <property type="protein sequence ID" value="KIK18871.1"/>
    <property type="molecule type" value="Genomic_DNA"/>
</dbReference>
<sequence length="112" mass="12972">MNSMSHTTHAVRISITGTVVRAPHDRPYQNRACSNHRSYPPTHACTLRDSHDHNCQFSFLHVARSAGNFFSRYPDWKDCFAHLHVEKRRPPLWPVTCPEENGLQDDPILSFF</sequence>
<evidence type="ECO:0000313" key="2">
    <source>
        <dbReference type="Proteomes" id="UP000054018"/>
    </source>
</evidence>
<dbReference type="HOGENOM" id="CLU_2146848_0_0_1"/>
<dbReference type="Proteomes" id="UP000054018">
    <property type="component" value="Unassembled WGS sequence"/>
</dbReference>
<proteinExistence type="predicted"/>
<reference evidence="1 2" key="1">
    <citation type="submission" date="2014-04" db="EMBL/GenBank/DDBJ databases">
        <authorList>
            <consortium name="DOE Joint Genome Institute"/>
            <person name="Kuo A."/>
            <person name="Kohler A."/>
            <person name="Costa M.D."/>
            <person name="Nagy L.G."/>
            <person name="Floudas D."/>
            <person name="Copeland A."/>
            <person name="Barry K.W."/>
            <person name="Cichocki N."/>
            <person name="Veneault-Fourrey C."/>
            <person name="LaButti K."/>
            <person name="Lindquist E.A."/>
            <person name="Lipzen A."/>
            <person name="Lundell T."/>
            <person name="Morin E."/>
            <person name="Murat C."/>
            <person name="Sun H."/>
            <person name="Tunlid A."/>
            <person name="Henrissat B."/>
            <person name="Grigoriev I.V."/>
            <person name="Hibbett D.S."/>
            <person name="Martin F."/>
            <person name="Nordberg H.P."/>
            <person name="Cantor M.N."/>
            <person name="Hua S.X."/>
        </authorList>
    </citation>
    <scope>NUCLEOTIDE SEQUENCE [LARGE SCALE GENOMIC DNA]</scope>
    <source>
        <strain evidence="1 2">441</strain>
    </source>
</reference>
<gene>
    <name evidence="1" type="ORF">PISMIDRAFT_172768</name>
</gene>
<keyword evidence="2" id="KW-1185">Reference proteome</keyword>
<organism evidence="1 2">
    <name type="scientific">Pisolithus microcarpus 441</name>
    <dbReference type="NCBI Taxonomy" id="765257"/>
    <lineage>
        <taxon>Eukaryota</taxon>
        <taxon>Fungi</taxon>
        <taxon>Dikarya</taxon>
        <taxon>Basidiomycota</taxon>
        <taxon>Agaricomycotina</taxon>
        <taxon>Agaricomycetes</taxon>
        <taxon>Agaricomycetidae</taxon>
        <taxon>Boletales</taxon>
        <taxon>Sclerodermatineae</taxon>
        <taxon>Pisolithaceae</taxon>
        <taxon>Pisolithus</taxon>
    </lineage>
</organism>
<name>A0A0C9YQG6_9AGAM</name>